<dbReference type="Gene3D" id="3.20.20.70">
    <property type="entry name" value="Aldolase class I"/>
    <property type="match status" value="1"/>
</dbReference>
<keyword evidence="5" id="KW-1185">Reference proteome</keyword>
<evidence type="ECO:0000256" key="2">
    <source>
        <dbReference type="ARBA" id="ARBA00023295"/>
    </source>
</evidence>
<dbReference type="Gene3D" id="2.60.40.1180">
    <property type="entry name" value="Golgi alpha-mannosidase II"/>
    <property type="match status" value="1"/>
</dbReference>
<evidence type="ECO:0000313" key="5">
    <source>
        <dbReference type="Proteomes" id="UP001519287"/>
    </source>
</evidence>
<dbReference type="CDD" id="cd14791">
    <property type="entry name" value="GH36"/>
    <property type="match status" value="1"/>
</dbReference>
<gene>
    <name evidence="4" type="ORF">J2Z66_002542</name>
</gene>
<dbReference type="Proteomes" id="UP001519287">
    <property type="component" value="Unassembled WGS sequence"/>
</dbReference>
<protein>
    <submittedName>
        <fullName evidence="4">Alpha-galactosidase</fullName>
        <ecNumber evidence="4">3.2.1.22</ecNumber>
    </submittedName>
</protein>
<name>A0ABS4ITP4_9BACL</name>
<organism evidence="4 5">
    <name type="scientific">Paenibacillus eucommiae</name>
    <dbReference type="NCBI Taxonomy" id="1355755"/>
    <lineage>
        <taxon>Bacteria</taxon>
        <taxon>Bacillati</taxon>
        <taxon>Bacillota</taxon>
        <taxon>Bacilli</taxon>
        <taxon>Bacillales</taxon>
        <taxon>Paenibacillaceae</taxon>
        <taxon>Paenibacillus</taxon>
    </lineage>
</organism>
<feature type="domain" description="Glycosyl hydrolase family 36 C-terminal" evidence="3">
    <location>
        <begin position="631"/>
        <end position="710"/>
    </location>
</feature>
<dbReference type="EMBL" id="JAGGLB010000007">
    <property type="protein sequence ID" value="MBP1990935.1"/>
    <property type="molecule type" value="Genomic_DNA"/>
</dbReference>
<evidence type="ECO:0000259" key="3">
    <source>
        <dbReference type="Pfam" id="PF16874"/>
    </source>
</evidence>
<dbReference type="InterPro" id="IPR002252">
    <property type="entry name" value="Glyco_hydro_36"/>
</dbReference>
<dbReference type="InterPro" id="IPR013780">
    <property type="entry name" value="Glyco_hydro_b"/>
</dbReference>
<dbReference type="SUPFAM" id="SSF51445">
    <property type="entry name" value="(Trans)glycosidases"/>
    <property type="match status" value="1"/>
</dbReference>
<dbReference type="InterPro" id="IPR031705">
    <property type="entry name" value="Glyco_hydro_36_C"/>
</dbReference>
<comment type="caution">
    <text evidence="4">The sequence shown here is derived from an EMBL/GenBank/DDBJ whole genome shotgun (WGS) entry which is preliminary data.</text>
</comment>
<dbReference type="InterPro" id="IPR038417">
    <property type="entry name" value="Alpga-gal_N_sf"/>
</dbReference>
<dbReference type="RefSeq" id="WP_209971694.1">
    <property type="nucleotide sequence ID" value="NZ_JAGGLB010000007.1"/>
</dbReference>
<evidence type="ECO:0000256" key="1">
    <source>
        <dbReference type="ARBA" id="ARBA00022801"/>
    </source>
</evidence>
<sequence>MSISSKVIFSDEGKKRFQYGSDLSIYTERFIDGKLLSSGFQDNGVTIYEHSEFVDKPAFDLVIDGESLYYGWEFISFDSTEDESGNAIGSLTLKHSLKSIQLKIITSCCGFGFFRRAMEITNLSDVETVGLTSVVPLKGYIWEMTHNITENLKDATVYPYSVGRFRDVHWSNEGNFDWQDIALNTGTFFNSTQGQSGHGSPFFVLRNNIYGGYMVCQMGWSANWKASFLADYNNDRHSHETKINLNFEIMPVTVSPARLIAPGETIQASEVHFGMSHVDFDTAIQNLHAYLRRSVLKQVGDGLQPVIYNQAGYMVPSLLEPGMSEDGLKREIDIAAEIGAELFMVDAGWYGKNGQTGTDWGNTTGDWYAAEGLPNDLFPVFEYAKEKGLKYGLWVEAESAGSKSKIAAEHPDWFIEKHGKTIDRILDLSKPEVQNFVESEIIRLVEKYDLDMFRLDYNSCSPEGGFNLKGGRNENTHWRQVEAIYGIFDRVGKRFPNLQLENCASGGGRTDIGIVSRFTTTWVSDWFKMPRTVRILNGMSMALPPEYVNRSYGVGMQSSYNGNADTQMHVIMMAHPTLFGVTPSLAEANPAIMKCTKKYIKIYKEFIRTFHRTAKVYHHTPVIPGADGSGWAALEYVSDDQKKAVATVFRLVNAEENVYTLKFRGLKKGMKYQARIEPEGSEFILSGYALSKDGIEIKLDTALTSQMIMLTEYMNEPTQ</sequence>
<accession>A0ABS4ITP4</accession>
<reference evidence="4 5" key="1">
    <citation type="submission" date="2021-03" db="EMBL/GenBank/DDBJ databases">
        <title>Genomic Encyclopedia of Type Strains, Phase IV (KMG-IV): sequencing the most valuable type-strain genomes for metagenomic binning, comparative biology and taxonomic classification.</title>
        <authorList>
            <person name="Goeker M."/>
        </authorList>
    </citation>
    <scope>NUCLEOTIDE SEQUENCE [LARGE SCALE GENOMIC DNA]</scope>
    <source>
        <strain evidence="4 5">DSM 26048</strain>
    </source>
</reference>
<dbReference type="InterPro" id="IPR013785">
    <property type="entry name" value="Aldolase_TIM"/>
</dbReference>
<dbReference type="GO" id="GO:0004557">
    <property type="term" value="F:alpha-galactosidase activity"/>
    <property type="evidence" value="ECO:0007669"/>
    <property type="project" value="UniProtKB-EC"/>
</dbReference>
<dbReference type="Pfam" id="PF16874">
    <property type="entry name" value="Glyco_hydro_36C"/>
    <property type="match status" value="1"/>
</dbReference>
<dbReference type="Gene3D" id="2.70.98.60">
    <property type="entry name" value="alpha-galactosidase from lactobacil brevis"/>
    <property type="match status" value="1"/>
</dbReference>
<proteinExistence type="predicted"/>
<keyword evidence="1 4" id="KW-0378">Hydrolase</keyword>
<keyword evidence="2 4" id="KW-0326">Glycosidase</keyword>
<dbReference type="Pfam" id="PF02065">
    <property type="entry name" value="Melibiase"/>
    <property type="match status" value="1"/>
</dbReference>
<dbReference type="InterPro" id="IPR017853">
    <property type="entry name" value="GH"/>
</dbReference>
<dbReference type="PRINTS" id="PR00743">
    <property type="entry name" value="GLHYDRLASE36"/>
</dbReference>
<evidence type="ECO:0000313" key="4">
    <source>
        <dbReference type="EMBL" id="MBP1990935.1"/>
    </source>
</evidence>
<dbReference type="EC" id="3.2.1.22" evidence="4"/>